<dbReference type="AlphaFoldDB" id="A0A4C1Z786"/>
<name>A0A4C1Z786_EUMVA</name>
<comment type="caution">
    <text evidence="1">The sequence shown here is derived from an EMBL/GenBank/DDBJ whole genome shotgun (WGS) entry which is preliminary data.</text>
</comment>
<sequence length="148" mass="16328">MTKLTLSPVPEVVTKLVTTATSRPRLALDQRGGSNTTGFWIQVPQCKNQRRNRVGISFLSMKLSAHPGSDVTVHHVHNNTFSRFHDSGRFNFPRRSQIRSCPGPNSPTCFQLELARDHVKPSVPDLFITVVTAVVAAPISRSGPAWEA</sequence>
<dbReference type="Proteomes" id="UP000299102">
    <property type="component" value="Unassembled WGS sequence"/>
</dbReference>
<evidence type="ECO:0000313" key="2">
    <source>
        <dbReference type="Proteomes" id="UP000299102"/>
    </source>
</evidence>
<dbReference type="EMBL" id="BGZK01001693">
    <property type="protein sequence ID" value="GBP84681.1"/>
    <property type="molecule type" value="Genomic_DNA"/>
</dbReference>
<evidence type="ECO:0000313" key="1">
    <source>
        <dbReference type="EMBL" id="GBP84681.1"/>
    </source>
</evidence>
<protein>
    <submittedName>
        <fullName evidence="1">Uncharacterized protein</fullName>
    </submittedName>
</protein>
<reference evidence="1 2" key="1">
    <citation type="journal article" date="2019" name="Commun. Biol.">
        <title>The bagworm genome reveals a unique fibroin gene that provides high tensile strength.</title>
        <authorList>
            <person name="Kono N."/>
            <person name="Nakamura H."/>
            <person name="Ohtoshi R."/>
            <person name="Tomita M."/>
            <person name="Numata K."/>
            <person name="Arakawa K."/>
        </authorList>
    </citation>
    <scope>NUCLEOTIDE SEQUENCE [LARGE SCALE GENOMIC DNA]</scope>
</reference>
<keyword evidence="2" id="KW-1185">Reference proteome</keyword>
<proteinExistence type="predicted"/>
<accession>A0A4C1Z786</accession>
<organism evidence="1 2">
    <name type="scientific">Eumeta variegata</name>
    <name type="common">Bagworm moth</name>
    <name type="synonym">Eumeta japonica</name>
    <dbReference type="NCBI Taxonomy" id="151549"/>
    <lineage>
        <taxon>Eukaryota</taxon>
        <taxon>Metazoa</taxon>
        <taxon>Ecdysozoa</taxon>
        <taxon>Arthropoda</taxon>
        <taxon>Hexapoda</taxon>
        <taxon>Insecta</taxon>
        <taxon>Pterygota</taxon>
        <taxon>Neoptera</taxon>
        <taxon>Endopterygota</taxon>
        <taxon>Lepidoptera</taxon>
        <taxon>Glossata</taxon>
        <taxon>Ditrysia</taxon>
        <taxon>Tineoidea</taxon>
        <taxon>Psychidae</taxon>
        <taxon>Oiketicinae</taxon>
        <taxon>Eumeta</taxon>
    </lineage>
</organism>
<gene>
    <name evidence="1" type="ORF">EVAR_60281_1</name>
</gene>